<protein>
    <submittedName>
        <fullName evidence="1">Uncharacterized protein</fullName>
    </submittedName>
</protein>
<proteinExistence type="predicted"/>
<gene>
    <name evidence="1" type="ORF">UFOVP324_33</name>
</gene>
<organism evidence="1">
    <name type="scientific">uncultured Caudovirales phage</name>
    <dbReference type="NCBI Taxonomy" id="2100421"/>
    <lineage>
        <taxon>Viruses</taxon>
        <taxon>Duplodnaviria</taxon>
        <taxon>Heunggongvirae</taxon>
        <taxon>Uroviricota</taxon>
        <taxon>Caudoviricetes</taxon>
        <taxon>Peduoviridae</taxon>
        <taxon>Maltschvirus</taxon>
        <taxon>Maltschvirus maltsch</taxon>
    </lineage>
</organism>
<accession>A0A6J5M045</accession>
<sequence length="56" mass="6449">MNEKLSTHQVLDIMLDVMQQVSDSDDATFVLKMKLANNIEFLVDQLMAEYEQSISK</sequence>
<evidence type="ECO:0000313" key="1">
    <source>
        <dbReference type="EMBL" id="CAB4137399.1"/>
    </source>
</evidence>
<name>A0A6J5M045_9CAUD</name>
<dbReference type="EMBL" id="LR796334">
    <property type="protein sequence ID" value="CAB4137399.1"/>
    <property type="molecule type" value="Genomic_DNA"/>
</dbReference>
<reference evidence="1" key="1">
    <citation type="submission" date="2020-04" db="EMBL/GenBank/DDBJ databases">
        <authorList>
            <person name="Chiriac C."/>
            <person name="Salcher M."/>
            <person name="Ghai R."/>
            <person name="Kavagutti S V."/>
        </authorList>
    </citation>
    <scope>NUCLEOTIDE SEQUENCE</scope>
</reference>